<keyword evidence="3" id="KW-1185">Reference proteome</keyword>
<name>A0A6H1TU04_9CYAN</name>
<reference evidence="2 3" key="1">
    <citation type="submission" date="2020-04" db="EMBL/GenBank/DDBJ databases">
        <authorList>
            <person name="Basu S."/>
            <person name="Maruthanayagam V."/>
            <person name="Chakraborty S."/>
            <person name="Pramanik A."/>
            <person name="Mukherjee J."/>
            <person name="Brink B."/>
        </authorList>
    </citation>
    <scope>NUCLEOTIDE SEQUENCE [LARGE SCALE GENOMIC DNA]</scope>
    <source>
        <strain evidence="2 3">AP17</strain>
    </source>
</reference>
<dbReference type="InterPro" id="IPR024072">
    <property type="entry name" value="DHFR-like_dom_sf"/>
</dbReference>
<dbReference type="Proteomes" id="UP000500857">
    <property type="component" value="Chromosome"/>
</dbReference>
<gene>
    <name evidence="2" type="ORF">HCG48_05535</name>
</gene>
<dbReference type="PANTHER" id="PTHR38011:SF11">
    <property type="entry name" value="2,5-DIAMINO-6-RIBOSYLAMINO-4(3H)-PYRIMIDINONE 5'-PHOSPHATE REDUCTASE"/>
    <property type="match status" value="1"/>
</dbReference>
<evidence type="ECO:0000313" key="2">
    <source>
        <dbReference type="EMBL" id="QIZ70098.1"/>
    </source>
</evidence>
<sequence>MRKIRLFIASSLDGYIARESGAVDWLFTDCDYGYHQFFDEIDTVIMGRKTYDRIFELSDYPYADKKGFVLSTTLHGQQDKYVEFVGYNLDNFVKTLHSSPGKDIWLIGGSEVIHLFLKQHWVDELILSIHPKILGSGIPLVVNDQNLEMELSLTDVTTFDSGLVQLVYRLEP</sequence>
<dbReference type="EMBL" id="CP051167">
    <property type="protein sequence ID" value="QIZ70098.1"/>
    <property type="molecule type" value="Genomic_DNA"/>
</dbReference>
<evidence type="ECO:0000259" key="1">
    <source>
        <dbReference type="Pfam" id="PF01872"/>
    </source>
</evidence>
<dbReference type="Pfam" id="PF01872">
    <property type="entry name" value="RibD_C"/>
    <property type="match status" value="1"/>
</dbReference>
<dbReference type="SUPFAM" id="SSF53597">
    <property type="entry name" value="Dihydrofolate reductase-like"/>
    <property type="match status" value="1"/>
</dbReference>
<dbReference type="RefSeq" id="WP_168568255.1">
    <property type="nucleotide sequence ID" value="NZ_CP051167.1"/>
</dbReference>
<dbReference type="KEGG" id="oxy:HCG48_05535"/>
<protein>
    <submittedName>
        <fullName evidence="2">Dihydrofolate reductase</fullName>
    </submittedName>
</protein>
<dbReference type="InterPro" id="IPR002734">
    <property type="entry name" value="RibDG_C"/>
</dbReference>
<dbReference type="Gene3D" id="3.40.430.10">
    <property type="entry name" value="Dihydrofolate Reductase, subunit A"/>
    <property type="match status" value="1"/>
</dbReference>
<proteinExistence type="predicted"/>
<accession>A0A6H1TU04</accession>
<feature type="domain" description="Bacterial bifunctional deaminase-reductase C-terminal" evidence="1">
    <location>
        <begin position="86"/>
        <end position="164"/>
    </location>
</feature>
<dbReference type="GO" id="GO:0009231">
    <property type="term" value="P:riboflavin biosynthetic process"/>
    <property type="evidence" value="ECO:0007669"/>
    <property type="project" value="InterPro"/>
</dbReference>
<dbReference type="GO" id="GO:0008703">
    <property type="term" value="F:5-amino-6-(5-phosphoribosylamino)uracil reductase activity"/>
    <property type="evidence" value="ECO:0007669"/>
    <property type="project" value="InterPro"/>
</dbReference>
<organism evidence="2 3">
    <name type="scientific">Oxynema aestuarii AP17</name>
    <dbReference type="NCBI Taxonomy" id="2064643"/>
    <lineage>
        <taxon>Bacteria</taxon>
        <taxon>Bacillati</taxon>
        <taxon>Cyanobacteriota</taxon>
        <taxon>Cyanophyceae</taxon>
        <taxon>Oscillatoriophycideae</taxon>
        <taxon>Oscillatoriales</taxon>
        <taxon>Oscillatoriaceae</taxon>
        <taxon>Oxynema</taxon>
        <taxon>Oxynema aestuarii</taxon>
    </lineage>
</organism>
<dbReference type="AlphaFoldDB" id="A0A6H1TU04"/>
<dbReference type="PANTHER" id="PTHR38011">
    <property type="entry name" value="DIHYDROFOLATE REDUCTASE FAMILY PROTEIN (AFU_ORTHOLOGUE AFUA_8G06820)"/>
    <property type="match status" value="1"/>
</dbReference>
<evidence type="ECO:0000313" key="3">
    <source>
        <dbReference type="Proteomes" id="UP000500857"/>
    </source>
</evidence>
<dbReference type="InterPro" id="IPR050765">
    <property type="entry name" value="Riboflavin_Biosynth_HTPR"/>
</dbReference>